<keyword evidence="3" id="KW-1185">Reference proteome</keyword>
<dbReference type="Proteomes" id="UP001214628">
    <property type="component" value="Chromosome 6"/>
</dbReference>
<dbReference type="PANTHER" id="PTHR38698:SF1">
    <property type="entry name" value="FUNGAL PROTEIN"/>
    <property type="match status" value="1"/>
</dbReference>
<feature type="compositionally biased region" description="Basic residues" evidence="1">
    <location>
        <begin position="515"/>
        <end position="524"/>
    </location>
</feature>
<accession>A0AAF0JFR2</accession>
<evidence type="ECO:0000313" key="2">
    <source>
        <dbReference type="EMBL" id="WFD44998.1"/>
    </source>
</evidence>
<dbReference type="EMBL" id="CP118380">
    <property type="protein sequence ID" value="WFD44998.1"/>
    <property type="molecule type" value="Genomic_DNA"/>
</dbReference>
<evidence type="ECO:0000313" key="3">
    <source>
        <dbReference type="Proteomes" id="UP001214628"/>
    </source>
</evidence>
<organism evidence="2 3">
    <name type="scientific">Malassezia psittaci</name>
    <dbReference type="NCBI Taxonomy" id="1821823"/>
    <lineage>
        <taxon>Eukaryota</taxon>
        <taxon>Fungi</taxon>
        <taxon>Dikarya</taxon>
        <taxon>Basidiomycota</taxon>
        <taxon>Ustilaginomycotina</taxon>
        <taxon>Malasseziomycetes</taxon>
        <taxon>Malasseziales</taxon>
        <taxon>Malasseziaceae</taxon>
        <taxon>Malassezia</taxon>
    </lineage>
</organism>
<gene>
    <name evidence="2" type="ORF">MPSI1_003674</name>
</gene>
<feature type="compositionally biased region" description="Basic and acidic residues" evidence="1">
    <location>
        <begin position="24"/>
        <end position="33"/>
    </location>
</feature>
<name>A0AAF0JFR2_9BASI</name>
<dbReference type="PANTHER" id="PTHR38698">
    <property type="entry name" value="EXPRESSED PROTEIN"/>
    <property type="match status" value="1"/>
</dbReference>
<feature type="compositionally biased region" description="Basic and acidic residues" evidence="1">
    <location>
        <begin position="421"/>
        <end position="436"/>
    </location>
</feature>
<reference evidence="2" key="1">
    <citation type="submission" date="2023-02" db="EMBL/GenBank/DDBJ databases">
        <title>Mating type loci evolution in Malassezia.</title>
        <authorList>
            <person name="Coelho M.A."/>
        </authorList>
    </citation>
    <scope>NUCLEOTIDE SEQUENCE</scope>
    <source>
        <strain evidence="2">CBS 14136</strain>
    </source>
</reference>
<feature type="compositionally biased region" description="Low complexity" evidence="1">
    <location>
        <begin position="235"/>
        <end position="274"/>
    </location>
</feature>
<evidence type="ECO:0000256" key="1">
    <source>
        <dbReference type="SAM" id="MobiDB-lite"/>
    </source>
</evidence>
<feature type="compositionally biased region" description="Basic and acidic residues" evidence="1">
    <location>
        <begin position="61"/>
        <end position="97"/>
    </location>
</feature>
<feature type="region of interest" description="Disordered" evidence="1">
    <location>
        <begin position="378"/>
        <end position="440"/>
    </location>
</feature>
<dbReference type="Pfam" id="PF17104">
    <property type="entry name" value="YBL010C_LAA2"/>
    <property type="match status" value="1"/>
</dbReference>
<feature type="compositionally biased region" description="Basic and acidic residues" evidence="1">
    <location>
        <begin position="390"/>
        <end position="399"/>
    </location>
</feature>
<dbReference type="AlphaFoldDB" id="A0AAF0JFR2"/>
<sequence length="540" mass="58552">MHRSTASIDDASHADPDEFYDVQDMQKDEHWGSDEVGVDLQQHNGENLPASEDGAAVSVEPAEKSSPEHSQESSDHEGVPSARNSHEETLGPDHSESNEQTNEPNSTVTVEANAENSAEADPQVNMQSANAAPVTDSIEKLALKNADEDSFDKNHIKSPIDQPGNKSSEELYDSSEALSAHGATSAKDLDQFKGSLEEEDLQSHSQLTHGNLDATEEEDDFGDFAEEEFGEDFVEAPASSIVTGGSSGSSYSSAANSAPNSGSSAPSGAGPFSGSSLKCIDLDAPISQMRETLTEILPDFMSNQAESNLEWNLSREPFREIEGLSQVLVNEPSRKLFAELGEPAPIASTPLNWTQSATRRQHLISLGIPVNLDEVHETSRTQKVMPPLKLHVEAPKDTSNEVDSSGGALTNEPPTVSSRTSRTEEDSSARTPREEPPNVNMERVEQLINLSESQLVLKSLTELREIAREMRSLTQQTSNLLAHHLMVREALNSDSEMLNGMIRDLVAGASTKHASTNKHSKRGFLSRASSLRRSRPETPN</sequence>
<feature type="compositionally biased region" description="Acidic residues" evidence="1">
    <location>
        <begin position="214"/>
        <end position="234"/>
    </location>
</feature>
<feature type="region of interest" description="Disordered" evidence="1">
    <location>
        <begin position="1"/>
        <end position="274"/>
    </location>
</feature>
<feature type="compositionally biased region" description="Polar residues" evidence="1">
    <location>
        <begin position="98"/>
        <end position="116"/>
    </location>
</feature>
<feature type="compositionally biased region" description="Basic and acidic residues" evidence="1">
    <location>
        <begin position="137"/>
        <end position="155"/>
    </location>
</feature>
<dbReference type="InterPro" id="IPR031355">
    <property type="entry name" value="YBL010C/LAA2-like"/>
</dbReference>
<proteinExistence type="predicted"/>
<protein>
    <submittedName>
        <fullName evidence="2">Uncharacterized protein</fullName>
    </submittedName>
</protein>
<feature type="region of interest" description="Disordered" evidence="1">
    <location>
        <begin position="511"/>
        <end position="540"/>
    </location>
</feature>